<dbReference type="Proteomes" id="UP001189624">
    <property type="component" value="Chromosome 10"/>
</dbReference>
<organism evidence="1 2">
    <name type="scientific">Sphenostylis stenocarpa</name>
    <dbReference type="NCBI Taxonomy" id="92480"/>
    <lineage>
        <taxon>Eukaryota</taxon>
        <taxon>Viridiplantae</taxon>
        <taxon>Streptophyta</taxon>
        <taxon>Embryophyta</taxon>
        <taxon>Tracheophyta</taxon>
        <taxon>Spermatophyta</taxon>
        <taxon>Magnoliopsida</taxon>
        <taxon>eudicotyledons</taxon>
        <taxon>Gunneridae</taxon>
        <taxon>Pentapetalae</taxon>
        <taxon>rosids</taxon>
        <taxon>fabids</taxon>
        <taxon>Fabales</taxon>
        <taxon>Fabaceae</taxon>
        <taxon>Papilionoideae</taxon>
        <taxon>50 kb inversion clade</taxon>
        <taxon>NPAAA clade</taxon>
        <taxon>indigoferoid/millettioid clade</taxon>
        <taxon>Phaseoleae</taxon>
        <taxon>Sphenostylis</taxon>
    </lineage>
</organism>
<evidence type="ECO:0000313" key="2">
    <source>
        <dbReference type="Proteomes" id="UP001189624"/>
    </source>
</evidence>
<accession>A0AA87BC89</accession>
<gene>
    <name evidence="1" type="ORF">AYBTSS11_LOCUS29858</name>
</gene>
<name>A0AA87BC89_9FABA</name>
<reference evidence="1" key="1">
    <citation type="submission" date="2023-10" db="EMBL/GenBank/DDBJ databases">
        <authorList>
            <person name="Domelevo Entfellner J.-B."/>
        </authorList>
    </citation>
    <scope>NUCLEOTIDE SEQUENCE</scope>
</reference>
<sequence>MAFWHTLKLITVIDRTSELRIWCLATAIHDIDMCVTFSSKSCLLCWLDSRHAFLDKILVGQGDLQNCGQPLKARSTTCARV</sequence>
<protein>
    <submittedName>
        <fullName evidence="1">Uncharacterized protein</fullName>
    </submittedName>
</protein>
<dbReference type="EMBL" id="OY731407">
    <property type="protein sequence ID" value="CAJ1977690.1"/>
    <property type="molecule type" value="Genomic_DNA"/>
</dbReference>
<dbReference type="AlphaFoldDB" id="A0AA87BC89"/>
<evidence type="ECO:0000313" key="1">
    <source>
        <dbReference type="EMBL" id="CAJ1977690.1"/>
    </source>
</evidence>
<dbReference type="Gramene" id="rna-AYBTSS11_LOCUS29858">
    <property type="protein sequence ID" value="CAJ1977690.1"/>
    <property type="gene ID" value="gene-AYBTSS11_LOCUS29858"/>
</dbReference>
<proteinExistence type="predicted"/>
<keyword evidence="2" id="KW-1185">Reference proteome</keyword>